<evidence type="ECO:0000256" key="2">
    <source>
        <dbReference type="ARBA" id="ARBA00023002"/>
    </source>
</evidence>
<dbReference type="PANTHER" id="PTHR24321">
    <property type="entry name" value="DEHYDROGENASES, SHORT CHAIN"/>
    <property type="match status" value="1"/>
</dbReference>
<dbReference type="PROSITE" id="PS00061">
    <property type="entry name" value="ADH_SHORT"/>
    <property type="match status" value="1"/>
</dbReference>
<comment type="caution">
    <text evidence="3">The sequence shown here is derived from an EMBL/GenBank/DDBJ whole genome shotgun (WGS) entry which is preliminary data.</text>
</comment>
<dbReference type="SUPFAM" id="SSF51735">
    <property type="entry name" value="NAD(P)-binding Rossmann-fold domains"/>
    <property type="match status" value="1"/>
</dbReference>
<accession>A0A0J5WAQ1</accession>
<protein>
    <submittedName>
        <fullName evidence="3">3-alpha-hydroxysteroid dehydrogenase</fullName>
    </submittedName>
</protein>
<dbReference type="NCBIfam" id="NF005559">
    <property type="entry name" value="PRK07231.1"/>
    <property type="match status" value="1"/>
</dbReference>
<dbReference type="FunFam" id="3.40.50.720:FF:000084">
    <property type="entry name" value="Short-chain dehydrogenase reductase"/>
    <property type="match status" value="1"/>
</dbReference>
<dbReference type="PATRIC" id="fig|292.27.peg.8344"/>
<dbReference type="Gene3D" id="3.40.50.720">
    <property type="entry name" value="NAD(P)-binding Rossmann-like Domain"/>
    <property type="match status" value="1"/>
</dbReference>
<sequence length="258" mass="27022">MGRLEGKVAIVTGGARGMGAATCRLFVEEGARVVIGDVLDAEGEALARELGDAARFMRLDVADEASWVRVAEATVEQFGRIDVLVNNAAVLTFGGITELSKRDFERAVSINLVGTFVGIRTIAPRMIERKSGSIVNISSVDGLRGVNALAAYVSSKWGVRGLTKVAALELGHQGVRVNSIHPGGVNTVMSNPTGAPLEEINKHYANVPLQRVGLPDEIARATLFLASDEASYCNGAELAVDGGMAAGAYYPGLPGAPF</sequence>
<dbReference type="InterPro" id="IPR002347">
    <property type="entry name" value="SDR_fam"/>
</dbReference>
<comment type="similarity">
    <text evidence="1">Belongs to the short-chain dehydrogenases/reductases (SDR) family.</text>
</comment>
<dbReference type="AlphaFoldDB" id="A0A0J5WAQ1"/>
<dbReference type="PRINTS" id="PR00081">
    <property type="entry name" value="GDHRDH"/>
</dbReference>
<dbReference type="RefSeq" id="WP_048251566.1">
    <property type="nucleotide sequence ID" value="NZ_LDWR01000082.1"/>
</dbReference>
<gene>
    <name evidence="3" type="ORF">VL15_36105</name>
</gene>
<dbReference type="Proteomes" id="UP000036338">
    <property type="component" value="Unassembled WGS sequence"/>
</dbReference>
<dbReference type="GO" id="GO:0016491">
    <property type="term" value="F:oxidoreductase activity"/>
    <property type="evidence" value="ECO:0007669"/>
    <property type="project" value="UniProtKB-KW"/>
</dbReference>
<name>A0A0J5WAQ1_BURCE</name>
<dbReference type="InterPro" id="IPR020904">
    <property type="entry name" value="Sc_DH/Rdtase_CS"/>
</dbReference>
<keyword evidence="2" id="KW-0560">Oxidoreductase</keyword>
<reference evidence="3 4" key="1">
    <citation type="submission" date="2015-05" db="EMBL/GenBank/DDBJ databases">
        <title>Draft genome of Burkholderia cepacia LK29.</title>
        <authorList>
            <person name="Chan X.Y."/>
        </authorList>
    </citation>
    <scope>NUCLEOTIDE SEQUENCE [LARGE SCALE GENOMIC DNA]</scope>
    <source>
        <strain evidence="3 4">LK29</strain>
    </source>
</reference>
<evidence type="ECO:0000256" key="1">
    <source>
        <dbReference type="ARBA" id="ARBA00006484"/>
    </source>
</evidence>
<evidence type="ECO:0000313" key="3">
    <source>
        <dbReference type="EMBL" id="KML46104.1"/>
    </source>
</evidence>
<dbReference type="PANTHER" id="PTHR24321:SF8">
    <property type="entry name" value="ESTRADIOL 17-BETA-DEHYDROGENASE 8-RELATED"/>
    <property type="match status" value="1"/>
</dbReference>
<dbReference type="InterPro" id="IPR036291">
    <property type="entry name" value="NAD(P)-bd_dom_sf"/>
</dbReference>
<organism evidence="3 4">
    <name type="scientific">Burkholderia cepacia</name>
    <name type="common">Pseudomonas cepacia</name>
    <dbReference type="NCBI Taxonomy" id="292"/>
    <lineage>
        <taxon>Bacteria</taxon>
        <taxon>Pseudomonadati</taxon>
        <taxon>Pseudomonadota</taxon>
        <taxon>Betaproteobacteria</taxon>
        <taxon>Burkholderiales</taxon>
        <taxon>Burkholderiaceae</taxon>
        <taxon>Burkholderia</taxon>
        <taxon>Burkholderia cepacia complex</taxon>
    </lineage>
</organism>
<dbReference type="EMBL" id="LDWR01000082">
    <property type="protein sequence ID" value="KML46104.1"/>
    <property type="molecule type" value="Genomic_DNA"/>
</dbReference>
<dbReference type="Pfam" id="PF13561">
    <property type="entry name" value="adh_short_C2"/>
    <property type="match status" value="1"/>
</dbReference>
<dbReference type="PRINTS" id="PR00080">
    <property type="entry name" value="SDRFAMILY"/>
</dbReference>
<evidence type="ECO:0000313" key="4">
    <source>
        <dbReference type="Proteomes" id="UP000036338"/>
    </source>
</evidence>
<proteinExistence type="inferred from homology"/>